<dbReference type="GO" id="GO:0016709">
    <property type="term" value="F:oxidoreductase activity, acting on paired donors, with incorporation or reduction of molecular oxygen, NAD(P)H as one donor, and incorporation of one atom of oxygen"/>
    <property type="evidence" value="ECO:0007669"/>
    <property type="project" value="UniProtKB-ARBA"/>
</dbReference>
<evidence type="ECO:0000256" key="3">
    <source>
        <dbReference type="ARBA" id="ARBA00022827"/>
    </source>
</evidence>
<dbReference type="GO" id="GO:0071949">
    <property type="term" value="F:FAD binding"/>
    <property type="evidence" value="ECO:0007669"/>
    <property type="project" value="InterPro"/>
</dbReference>
<organism evidence="5 6">
    <name type="scientific">Comamonas antarctica</name>
    <dbReference type="NCBI Taxonomy" id="2743470"/>
    <lineage>
        <taxon>Bacteria</taxon>
        <taxon>Pseudomonadati</taxon>
        <taxon>Pseudomonadota</taxon>
        <taxon>Betaproteobacteria</taxon>
        <taxon>Burkholderiales</taxon>
        <taxon>Comamonadaceae</taxon>
        <taxon>Comamonas</taxon>
    </lineage>
</organism>
<keyword evidence="2" id="KW-0285">Flavoprotein</keyword>
<dbReference type="Proteomes" id="UP000509579">
    <property type="component" value="Chromosome"/>
</dbReference>
<dbReference type="PRINTS" id="PR00420">
    <property type="entry name" value="RNGMNOXGNASE"/>
</dbReference>
<dbReference type="InterPro" id="IPR036188">
    <property type="entry name" value="FAD/NAD-bd_sf"/>
</dbReference>
<gene>
    <name evidence="5" type="ORF">HUK68_04295</name>
</gene>
<evidence type="ECO:0000256" key="1">
    <source>
        <dbReference type="ARBA" id="ARBA00001974"/>
    </source>
</evidence>
<keyword evidence="5" id="KW-0560">Oxidoreductase</keyword>
<evidence type="ECO:0000313" key="5">
    <source>
        <dbReference type="EMBL" id="QKV52181.1"/>
    </source>
</evidence>
<dbReference type="EMBL" id="CP054840">
    <property type="protein sequence ID" value="QKV52181.1"/>
    <property type="molecule type" value="Genomic_DNA"/>
</dbReference>
<dbReference type="KEGG" id="aant:HUK68_04295"/>
<evidence type="ECO:0000259" key="4">
    <source>
        <dbReference type="Pfam" id="PF01494"/>
    </source>
</evidence>
<dbReference type="PANTHER" id="PTHR43004:SF19">
    <property type="entry name" value="BINDING MONOOXYGENASE, PUTATIVE (JCVI)-RELATED"/>
    <property type="match status" value="1"/>
</dbReference>
<dbReference type="InterPro" id="IPR050641">
    <property type="entry name" value="RIFMO-like"/>
</dbReference>
<dbReference type="Gene3D" id="3.50.50.60">
    <property type="entry name" value="FAD/NAD(P)-binding domain"/>
    <property type="match status" value="1"/>
</dbReference>
<accession>A0A6N1WYN1</accession>
<keyword evidence="3" id="KW-0274">FAD</keyword>
<dbReference type="Gene3D" id="3.30.70.2450">
    <property type="match status" value="1"/>
</dbReference>
<keyword evidence="5" id="KW-0503">Monooxygenase</keyword>
<evidence type="ECO:0000313" key="6">
    <source>
        <dbReference type="Proteomes" id="UP000509579"/>
    </source>
</evidence>
<feature type="domain" description="FAD-binding" evidence="4">
    <location>
        <begin position="6"/>
        <end position="338"/>
    </location>
</feature>
<dbReference type="RefSeq" id="WP_175503082.1">
    <property type="nucleotide sequence ID" value="NZ_CP054840.1"/>
</dbReference>
<dbReference type="AlphaFoldDB" id="A0A6N1WYN1"/>
<dbReference type="PANTHER" id="PTHR43004">
    <property type="entry name" value="TRK SYSTEM POTASSIUM UPTAKE PROTEIN"/>
    <property type="match status" value="1"/>
</dbReference>
<reference evidence="5 6" key="1">
    <citation type="submission" date="2020-06" db="EMBL/GenBank/DDBJ databases">
        <title>Acidovorax antarctica sp. nov., isolated from Corinth ice sheet soil, Antarctic Fields Peninsula.</title>
        <authorList>
            <person name="Xu Q."/>
            <person name="Peng F."/>
        </authorList>
    </citation>
    <scope>NUCLEOTIDE SEQUENCE [LARGE SCALE GENOMIC DNA]</scope>
    <source>
        <strain evidence="5 6">16-35-5</strain>
    </source>
</reference>
<sequence>MKPLDNVVIVGAGPTGLVLALWLTAQGVKARGPGMQSRALAVQARTLELYRQLGLAEAVVAAGHRNAALNLWTSGTKRATLRFANAGADLTPYPYVLIYPQDRHERLLIARLEDMGVAVERETECLGFEDRGDHVEVQLRLPGGREQRCAAAYVVGCDGARSIVRHQMGTGFPGATYGKFFYVADVQAHGPAACGDIQIALDDADFVAWLAYDDQGRGRLIGVVDDDGADRADTLSFHDVGHRAIAHIGIEVDKVHWFSTYRVHHRVTDRYRTGRAFLAGDAAHVHSPAGGQGMNTGIGDAINLAWKLAAVLRQGAPVALLDSYQAERRAFALRLVETTDRLFQFITAEGRFADFVRTRIAPVVAPLAYGIDDVREYLFRLLSQTLISYRGGPISEGQAGAVQGGDRLPWVHTDDNHAPLCAIAWQVHVYGRARPDLAAWCEAQGMALHRFDFGAAHAAAGLQRDAAYLLRPDSYVGCAVADGSPLRLEAYLDRCIRRSEGQQ</sequence>
<protein>
    <submittedName>
        <fullName evidence="5">FAD-dependent monooxygenase</fullName>
    </submittedName>
</protein>
<dbReference type="InterPro" id="IPR002938">
    <property type="entry name" value="FAD-bd"/>
</dbReference>
<dbReference type="Pfam" id="PF01494">
    <property type="entry name" value="FAD_binding_3"/>
    <property type="match status" value="1"/>
</dbReference>
<comment type="cofactor">
    <cofactor evidence="1">
        <name>FAD</name>
        <dbReference type="ChEBI" id="CHEBI:57692"/>
    </cofactor>
</comment>
<name>A0A6N1WYN1_9BURK</name>
<evidence type="ECO:0000256" key="2">
    <source>
        <dbReference type="ARBA" id="ARBA00022630"/>
    </source>
</evidence>
<dbReference type="SUPFAM" id="SSF51905">
    <property type="entry name" value="FAD/NAD(P)-binding domain"/>
    <property type="match status" value="1"/>
</dbReference>
<keyword evidence="6" id="KW-1185">Reference proteome</keyword>
<proteinExistence type="predicted"/>